<name>A0A3M0IDV3_9ACTN</name>
<keyword evidence="2" id="KW-1185">Reference proteome</keyword>
<dbReference type="AlphaFoldDB" id="A0A3M0IDV3"/>
<evidence type="ECO:0000313" key="1">
    <source>
        <dbReference type="EMBL" id="RMB86478.1"/>
    </source>
</evidence>
<dbReference type="OrthoDB" id="176168at2"/>
<dbReference type="Proteomes" id="UP000270471">
    <property type="component" value="Unassembled WGS sequence"/>
</dbReference>
<evidence type="ECO:0000313" key="2">
    <source>
        <dbReference type="Proteomes" id="UP000270471"/>
    </source>
</evidence>
<gene>
    <name evidence="1" type="ORF">CTZ28_09605</name>
</gene>
<protein>
    <submittedName>
        <fullName evidence="1">Uncharacterized protein</fullName>
    </submittedName>
</protein>
<proteinExistence type="predicted"/>
<dbReference type="EMBL" id="PENI01000004">
    <property type="protein sequence ID" value="RMB86478.1"/>
    <property type="molecule type" value="Genomic_DNA"/>
</dbReference>
<sequence length="130" mass="13529">MGGEGVGPAGMPARPRVRGLRVCVRINPYIAQRSPLFAEGRALGHLLKRPDGGVRQWDLWVAEAGVAAAGGGMGRGAGCGRRRAGRCVGVGGVRWAGWWRAGAEDGRGGAARECNLRSCSGAWTVRLPAP</sequence>
<reference evidence="1 2" key="1">
    <citation type="submission" date="2017-11" db="EMBL/GenBank/DDBJ databases">
        <title>Draft genome of actinobacteria isolated from guarana (Paullinia cupana (Mart.) Ducke.</title>
        <authorList>
            <person name="Siqueira K.A."/>
            <person name="Liotti R.G."/>
            <person name="Mendes T.A.O."/>
            <person name="Soares M.A."/>
        </authorList>
    </citation>
    <scope>NUCLEOTIDE SEQUENCE [LARGE SCALE GENOMIC DNA]</scope>
    <source>
        <strain evidence="1 2">193</strain>
    </source>
</reference>
<dbReference type="Gene3D" id="3.20.20.80">
    <property type="entry name" value="Glycosidases"/>
    <property type="match status" value="1"/>
</dbReference>
<comment type="caution">
    <text evidence="1">The sequence shown here is derived from an EMBL/GenBank/DDBJ whole genome shotgun (WGS) entry which is preliminary data.</text>
</comment>
<organism evidence="1 2">
    <name type="scientific">Streptomyces shenzhenensis</name>
    <dbReference type="NCBI Taxonomy" id="943815"/>
    <lineage>
        <taxon>Bacteria</taxon>
        <taxon>Bacillati</taxon>
        <taxon>Actinomycetota</taxon>
        <taxon>Actinomycetes</taxon>
        <taxon>Kitasatosporales</taxon>
        <taxon>Streptomycetaceae</taxon>
        <taxon>Streptomyces</taxon>
    </lineage>
</organism>
<accession>A0A3M0IDV3</accession>